<dbReference type="AlphaFoldDB" id="A0A0E9WCX5"/>
<name>A0A0E9WCX5_ANGAN</name>
<proteinExistence type="predicted"/>
<accession>A0A0E9WCX5</accession>
<sequence>MKCSILYFCSCKNIFSYTSFTSDVYFI</sequence>
<protein>
    <submittedName>
        <fullName evidence="1">Uncharacterized protein</fullName>
    </submittedName>
</protein>
<reference evidence="1" key="1">
    <citation type="submission" date="2014-11" db="EMBL/GenBank/DDBJ databases">
        <authorList>
            <person name="Amaro Gonzalez C."/>
        </authorList>
    </citation>
    <scope>NUCLEOTIDE SEQUENCE</scope>
</reference>
<organism evidence="1">
    <name type="scientific">Anguilla anguilla</name>
    <name type="common">European freshwater eel</name>
    <name type="synonym">Muraena anguilla</name>
    <dbReference type="NCBI Taxonomy" id="7936"/>
    <lineage>
        <taxon>Eukaryota</taxon>
        <taxon>Metazoa</taxon>
        <taxon>Chordata</taxon>
        <taxon>Craniata</taxon>
        <taxon>Vertebrata</taxon>
        <taxon>Euteleostomi</taxon>
        <taxon>Actinopterygii</taxon>
        <taxon>Neopterygii</taxon>
        <taxon>Teleostei</taxon>
        <taxon>Anguilliformes</taxon>
        <taxon>Anguillidae</taxon>
        <taxon>Anguilla</taxon>
    </lineage>
</organism>
<reference evidence="1" key="2">
    <citation type="journal article" date="2015" name="Fish Shellfish Immunol.">
        <title>Early steps in the European eel (Anguilla anguilla)-Vibrio vulnificus interaction in the gills: Role of the RtxA13 toxin.</title>
        <authorList>
            <person name="Callol A."/>
            <person name="Pajuelo D."/>
            <person name="Ebbesson L."/>
            <person name="Teles M."/>
            <person name="MacKenzie S."/>
            <person name="Amaro C."/>
        </authorList>
    </citation>
    <scope>NUCLEOTIDE SEQUENCE</scope>
</reference>
<dbReference type="EMBL" id="GBXM01021167">
    <property type="protein sequence ID" value="JAH87410.1"/>
    <property type="molecule type" value="Transcribed_RNA"/>
</dbReference>
<evidence type="ECO:0000313" key="1">
    <source>
        <dbReference type="EMBL" id="JAH87410.1"/>
    </source>
</evidence>